<organism evidence="2 3">
    <name type="scientific">Acidithiobacillus thiooxidans</name>
    <name type="common">Thiobacillus thiooxidans</name>
    <dbReference type="NCBI Taxonomy" id="930"/>
    <lineage>
        <taxon>Bacteria</taxon>
        <taxon>Pseudomonadati</taxon>
        <taxon>Pseudomonadota</taxon>
        <taxon>Acidithiobacillia</taxon>
        <taxon>Acidithiobacillales</taxon>
        <taxon>Acidithiobacillaceae</taxon>
        <taxon>Acidithiobacillus</taxon>
    </lineage>
</organism>
<dbReference type="Proteomes" id="UP000094893">
    <property type="component" value="Unassembled WGS sequence"/>
</dbReference>
<dbReference type="eggNOG" id="ENOG5031FF1">
    <property type="taxonomic scope" value="Bacteria"/>
</dbReference>
<feature type="transmembrane region" description="Helical" evidence="1">
    <location>
        <begin position="100"/>
        <end position="118"/>
    </location>
</feature>
<feature type="transmembrane region" description="Helical" evidence="1">
    <location>
        <begin position="124"/>
        <end position="143"/>
    </location>
</feature>
<keyword evidence="1" id="KW-0472">Membrane</keyword>
<dbReference type="EMBL" id="LWSA01000202">
    <property type="protein sequence ID" value="OCX70315.1"/>
    <property type="molecule type" value="Genomic_DNA"/>
</dbReference>
<accession>A0A1C2I2V3</accession>
<evidence type="ECO:0000256" key="1">
    <source>
        <dbReference type="SAM" id="Phobius"/>
    </source>
</evidence>
<dbReference type="AlphaFoldDB" id="A0A1C2I2V3"/>
<comment type="caution">
    <text evidence="2">The sequence shown here is derived from an EMBL/GenBank/DDBJ whole genome shotgun (WGS) entry which is preliminary data.</text>
</comment>
<sequence length="193" mass="22044">MYQHADDKRQVFLLNQESIMSIKDLLRRDPRLSVLRDSLGGEHTPVFYSSLADNVSAVHDPITGAVFLSPALAQQPQEWRQALLARELGRATAPKRSRRWRLGVTAFLLCVILDVVLMQVPLAMMPMLLDAGVATVCFWLAIWQFRDLYARNTIQQTEQHASAWARDRVENYDELIAQATARQSIARYLRPAR</sequence>
<name>A0A1C2I2V3_ACITH</name>
<gene>
    <name evidence="2" type="ORF">A6P07_15100</name>
</gene>
<keyword evidence="1" id="KW-0812">Transmembrane</keyword>
<protein>
    <submittedName>
        <fullName evidence="2">Uncharacterized protein</fullName>
    </submittedName>
</protein>
<evidence type="ECO:0000313" key="2">
    <source>
        <dbReference type="EMBL" id="OCX70315.1"/>
    </source>
</evidence>
<evidence type="ECO:0000313" key="3">
    <source>
        <dbReference type="Proteomes" id="UP000094893"/>
    </source>
</evidence>
<reference evidence="2 3" key="1">
    <citation type="journal article" date="2016" name="Int. J. Mol. Sci.">
        <title>Comparative genomics of the extreme acidophile Acidithiobacillus thiooxidans reveals intraspecific divergence and niche adaptation.</title>
        <authorList>
            <person name="Zhang X."/>
            <person name="Feng X."/>
            <person name="Tao J."/>
            <person name="Ma L."/>
            <person name="Xiao Y."/>
            <person name="Liang Y."/>
            <person name="Liu X."/>
            <person name="Yin H."/>
        </authorList>
    </citation>
    <scope>NUCLEOTIDE SEQUENCE [LARGE SCALE GENOMIC DNA]</scope>
    <source>
        <strain evidence="2 3">A02</strain>
    </source>
</reference>
<keyword evidence="1" id="KW-1133">Transmembrane helix</keyword>
<proteinExistence type="predicted"/>